<keyword evidence="2" id="KW-1185">Reference proteome</keyword>
<protein>
    <submittedName>
        <fullName evidence="1">Uncharacterized protein</fullName>
    </submittedName>
</protein>
<proteinExistence type="predicted"/>
<evidence type="ECO:0000313" key="2">
    <source>
        <dbReference type="Proteomes" id="UP001501510"/>
    </source>
</evidence>
<dbReference type="Proteomes" id="UP001501510">
    <property type="component" value="Unassembled WGS sequence"/>
</dbReference>
<reference evidence="1 2" key="1">
    <citation type="journal article" date="2019" name="Int. J. Syst. Evol. Microbiol.">
        <title>The Global Catalogue of Microorganisms (GCM) 10K type strain sequencing project: providing services to taxonomists for standard genome sequencing and annotation.</title>
        <authorList>
            <consortium name="The Broad Institute Genomics Platform"/>
            <consortium name="The Broad Institute Genome Sequencing Center for Infectious Disease"/>
            <person name="Wu L."/>
            <person name="Ma J."/>
        </authorList>
    </citation>
    <scope>NUCLEOTIDE SEQUENCE [LARGE SCALE GENOMIC DNA]</scope>
    <source>
        <strain evidence="1 2">JCM 1407</strain>
    </source>
</reference>
<gene>
    <name evidence="1" type="ORF">GCM10008906_16660</name>
</gene>
<dbReference type="EMBL" id="BAAACG010000008">
    <property type="protein sequence ID" value="GAA0738793.1"/>
    <property type="molecule type" value="Genomic_DNA"/>
</dbReference>
<name>A0ABN1JFX0_9CLOT</name>
<accession>A0ABN1JFX0</accession>
<comment type="caution">
    <text evidence="1">The sequence shown here is derived from an EMBL/GenBank/DDBJ whole genome shotgun (WGS) entry which is preliminary data.</text>
</comment>
<dbReference type="RefSeq" id="WP_343760682.1">
    <property type="nucleotide sequence ID" value="NZ_BAAACG010000008.1"/>
</dbReference>
<organism evidence="1 2">
    <name type="scientific">Clostridium oceanicum</name>
    <dbReference type="NCBI Taxonomy" id="1543"/>
    <lineage>
        <taxon>Bacteria</taxon>
        <taxon>Bacillati</taxon>
        <taxon>Bacillota</taxon>
        <taxon>Clostridia</taxon>
        <taxon>Eubacteriales</taxon>
        <taxon>Clostridiaceae</taxon>
        <taxon>Clostridium</taxon>
    </lineage>
</organism>
<sequence>MKNAIAGYVSANTAINIEYESGNVGGDGPTRSDVIKKLNTSSSRYYITECCC</sequence>
<evidence type="ECO:0000313" key="1">
    <source>
        <dbReference type="EMBL" id="GAA0738793.1"/>
    </source>
</evidence>